<dbReference type="RefSeq" id="WP_189988159.1">
    <property type="nucleotide sequence ID" value="NZ_BMZS01000003.1"/>
</dbReference>
<dbReference type="InterPro" id="IPR003313">
    <property type="entry name" value="AraC-bd"/>
</dbReference>
<dbReference type="SUPFAM" id="SSF51215">
    <property type="entry name" value="Regulatory protein AraC"/>
    <property type="match status" value="1"/>
</dbReference>
<evidence type="ECO:0000256" key="3">
    <source>
        <dbReference type="ARBA" id="ARBA00023163"/>
    </source>
</evidence>
<gene>
    <name evidence="5" type="ORF">GCM10017083_13160</name>
</gene>
<dbReference type="PANTHER" id="PTHR46796">
    <property type="entry name" value="HTH-TYPE TRANSCRIPTIONAL ACTIVATOR RHAS-RELATED"/>
    <property type="match status" value="1"/>
</dbReference>
<keyword evidence="6" id="KW-1185">Reference proteome</keyword>
<dbReference type="AlphaFoldDB" id="A0A918XPQ3"/>
<keyword evidence="2" id="KW-0238">DNA-binding</keyword>
<proteinExistence type="predicted"/>
<dbReference type="Pfam" id="PF12833">
    <property type="entry name" value="HTH_18"/>
    <property type="match status" value="1"/>
</dbReference>
<comment type="caution">
    <text evidence="5">The sequence shown here is derived from an EMBL/GenBank/DDBJ whole genome shotgun (WGS) entry which is preliminary data.</text>
</comment>
<dbReference type="Proteomes" id="UP000630353">
    <property type="component" value="Unassembled WGS sequence"/>
</dbReference>
<sequence length="284" mass="30796">MTRTVHDEVRFWRHPGTGLEVLNGRFGGHAYDRHAHGTYAIGVTLHGRQGFSHRGRRHVSTPGTVIAMNPDEAHDGEAAGDEGFGYWMLYPDAELWRSLLVDAAGGPADPPFFADTLIADPATARGLVRLCRAVSDPGASRLAVDHALADALLPLARRHGRSAAPAGRTSRDAAVARIRDLLHAHYDRDFRLEELAAEAGRSRFQVSRAFAASYGLPPHAWLTRRRLEVARELLRAGQPAAEVAAAVGFVDQSHLIRRFKASYGITPGQFQAACTAICTSVQSG</sequence>
<accession>A0A918XPQ3</accession>
<evidence type="ECO:0000256" key="1">
    <source>
        <dbReference type="ARBA" id="ARBA00023015"/>
    </source>
</evidence>
<dbReference type="InterPro" id="IPR018060">
    <property type="entry name" value="HTH_AraC"/>
</dbReference>
<evidence type="ECO:0000256" key="2">
    <source>
        <dbReference type="ARBA" id="ARBA00023125"/>
    </source>
</evidence>
<dbReference type="InterPro" id="IPR009057">
    <property type="entry name" value="Homeodomain-like_sf"/>
</dbReference>
<dbReference type="PANTHER" id="PTHR46796:SF2">
    <property type="entry name" value="TRANSCRIPTIONAL REGULATORY PROTEIN"/>
    <property type="match status" value="1"/>
</dbReference>
<dbReference type="Gene3D" id="1.10.10.60">
    <property type="entry name" value="Homeodomain-like"/>
    <property type="match status" value="1"/>
</dbReference>
<name>A0A918XPQ3_9PROT</name>
<feature type="domain" description="HTH araC/xylS-type" evidence="4">
    <location>
        <begin position="176"/>
        <end position="273"/>
    </location>
</feature>
<dbReference type="PROSITE" id="PS01124">
    <property type="entry name" value="HTH_ARAC_FAMILY_2"/>
    <property type="match status" value="1"/>
</dbReference>
<evidence type="ECO:0000313" key="5">
    <source>
        <dbReference type="EMBL" id="GHD45348.1"/>
    </source>
</evidence>
<dbReference type="GO" id="GO:0003700">
    <property type="term" value="F:DNA-binding transcription factor activity"/>
    <property type="evidence" value="ECO:0007669"/>
    <property type="project" value="InterPro"/>
</dbReference>
<protein>
    <submittedName>
        <fullName evidence="5">Transcriptional regulator</fullName>
    </submittedName>
</protein>
<dbReference type="Pfam" id="PF02311">
    <property type="entry name" value="AraC_binding"/>
    <property type="match status" value="1"/>
</dbReference>
<dbReference type="GO" id="GO:0043565">
    <property type="term" value="F:sequence-specific DNA binding"/>
    <property type="evidence" value="ECO:0007669"/>
    <property type="project" value="InterPro"/>
</dbReference>
<dbReference type="SMART" id="SM00342">
    <property type="entry name" value="HTH_ARAC"/>
    <property type="match status" value="1"/>
</dbReference>
<dbReference type="EMBL" id="BMZS01000003">
    <property type="protein sequence ID" value="GHD45348.1"/>
    <property type="molecule type" value="Genomic_DNA"/>
</dbReference>
<dbReference type="InterPro" id="IPR037923">
    <property type="entry name" value="HTH-like"/>
</dbReference>
<reference evidence="5" key="2">
    <citation type="submission" date="2020-09" db="EMBL/GenBank/DDBJ databases">
        <authorList>
            <person name="Sun Q."/>
            <person name="Kim S."/>
        </authorList>
    </citation>
    <scope>NUCLEOTIDE SEQUENCE</scope>
    <source>
        <strain evidence="5">KCTC 42651</strain>
    </source>
</reference>
<organism evidence="5 6">
    <name type="scientific">Thalassobaculum fulvum</name>
    <dbReference type="NCBI Taxonomy" id="1633335"/>
    <lineage>
        <taxon>Bacteria</taxon>
        <taxon>Pseudomonadati</taxon>
        <taxon>Pseudomonadota</taxon>
        <taxon>Alphaproteobacteria</taxon>
        <taxon>Rhodospirillales</taxon>
        <taxon>Thalassobaculaceae</taxon>
        <taxon>Thalassobaculum</taxon>
    </lineage>
</organism>
<evidence type="ECO:0000259" key="4">
    <source>
        <dbReference type="PROSITE" id="PS01124"/>
    </source>
</evidence>
<keyword evidence="1" id="KW-0805">Transcription regulation</keyword>
<evidence type="ECO:0000313" key="6">
    <source>
        <dbReference type="Proteomes" id="UP000630353"/>
    </source>
</evidence>
<keyword evidence="3" id="KW-0804">Transcription</keyword>
<reference evidence="5" key="1">
    <citation type="journal article" date="2014" name="Int. J. Syst. Evol. Microbiol.">
        <title>Complete genome sequence of Corynebacterium casei LMG S-19264T (=DSM 44701T), isolated from a smear-ripened cheese.</title>
        <authorList>
            <consortium name="US DOE Joint Genome Institute (JGI-PGF)"/>
            <person name="Walter F."/>
            <person name="Albersmeier A."/>
            <person name="Kalinowski J."/>
            <person name="Ruckert C."/>
        </authorList>
    </citation>
    <scope>NUCLEOTIDE SEQUENCE</scope>
    <source>
        <strain evidence="5">KCTC 42651</strain>
    </source>
</reference>
<dbReference type="SUPFAM" id="SSF46689">
    <property type="entry name" value="Homeodomain-like"/>
    <property type="match status" value="2"/>
</dbReference>
<dbReference type="InterPro" id="IPR050204">
    <property type="entry name" value="AraC_XylS_family_regulators"/>
</dbReference>